<evidence type="ECO:0000313" key="11">
    <source>
        <dbReference type="Proteomes" id="UP000076830"/>
    </source>
</evidence>
<name>A0A160DT48_9GAMM</name>
<dbReference type="InterPro" id="IPR001633">
    <property type="entry name" value="EAL_dom"/>
</dbReference>
<dbReference type="PROSITE" id="PS50112">
    <property type="entry name" value="PAS"/>
    <property type="match status" value="1"/>
</dbReference>
<feature type="chain" id="PRO_5007813787" description="cyclic-guanylate-specific phosphodiesterase" evidence="5">
    <location>
        <begin position="31"/>
        <end position="1517"/>
    </location>
</feature>
<organism evidence="10 11">
    <name type="scientific">Dokdonella koreensis DS-123</name>
    <dbReference type="NCBI Taxonomy" id="1300342"/>
    <lineage>
        <taxon>Bacteria</taxon>
        <taxon>Pseudomonadati</taxon>
        <taxon>Pseudomonadota</taxon>
        <taxon>Gammaproteobacteria</taxon>
        <taxon>Lysobacterales</taxon>
        <taxon>Rhodanobacteraceae</taxon>
        <taxon>Dokdonella</taxon>
    </lineage>
</organism>
<evidence type="ECO:0000256" key="2">
    <source>
        <dbReference type="ARBA" id="ARBA00012282"/>
    </source>
</evidence>
<dbReference type="InterPro" id="IPR035919">
    <property type="entry name" value="EAL_sf"/>
</dbReference>
<dbReference type="KEGG" id="dko:I596_1081"/>
<dbReference type="Pfam" id="PF13426">
    <property type="entry name" value="PAS_9"/>
    <property type="match status" value="1"/>
</dbReference>
<accession>A0A160DT48</accession>
<dbReference type="Pfam" id="PF07494">
    <property type="entry name" value="Reg_prop"/>
    <property type="match status" value="6"/>
</dbReference>
<evidence type="ECO:0000256" key="4">
    <source>
        <dbReference type="ARBA" id="ARBA00051114"/>
    </source>
</evidence>
<protein>
    <recommendedName>
        <fullName evidence="2">cyclic-guanylate-specific phosphodiesterase</fullName>
        <ecNumber evidence="2">3.1.4.52</ecNumber>
    </recommendedName>
</protein>
<feature type="domain" description="PAS" evidence="6">
    <location>
        <begin position="953"/>
        <end position="1004"/>
    </location>
</feature>
<dbReference type="InterPro" id="IPR015943">
    <property type="entry name" value="WD40/YVTN_repeat-like_dom_sf"/>
</dbReference>
<evidence type="ECO:0000259" key="9">
    <source>
        <dbReference type="PROSITE" id="PS50887"/>
    </source>
</evidence>
<dbReference type="SUPFAM" id="SSF55785">
    <property type="entry name" value="PYP-like sensor domain (PAS domain)"/>
    <property type="match status" value="2"/>
</dbReference>
<feature type="domain" description="EAL" evidence="8">
    <location>
        <begin position="1252"/>
        <end position="1506"/>
    </location>
</feature>
<proteinExistence type="predicted"/>
<feature type="domain" description="PAC" evidence="7">
    <location>
        <begin position="903"/>
        <end position="956"/>
    </location>
</feature>
<dbReference type="Proteomes" id="UP000076830">
    <property type="component" value="Chromosome"/>
</dbReference>
<feature type="domain" description="GGDEF" evidence="9">
    <location>
        <begin position="1110"/>
        <end position="1243"/>
    </location>
</feature>
<dbReference type="Gene3D" id="3.30.450.20">
    <property type="entry name" value="PAS domain"/>
    <property type="match status" value="2"/>
</dbReference>
<dbReference type="PANTHER" id="PTHR44757:SF2">
    <property type="entry name" value="BIOFILM ARCHITECTURE MAINTENANCE PROTEIN MBAA"/>
    <property type="match status" value="1"/>
</dbReference>
<dbReference type="SMART" id="SM00267">
    <property type="entry name" value="GGDEF"/>
    <property type="match status" value="1"/>
</dbReference>
<dbReference type="SMART" id="SM00052">
    <property type="entry name" value="EAL"/>
    <property type="match status" value="1"/>
</dbReference>
<dbReference type="EMBL" id="CP015249">
    <property type="protein sequence ID" value="ANB17111.1"/>
    <property type="molecule type" value="Genomic_DNA"/>
</dbReference>
<dbReference type="OrthoDB" id="197861at2"/>
<dbReference type="SUPFAM" id="SSF63829">
    <property type="entry name" value="Calcium-dependent phosphotriesterase"/>
    <property type="match status" value="3"/>
</dbReference>
<dbReference type="CDD" id="cd00130">
    <property type="entry name" value="PAS"/>
    <property type="match status" value="2"/>
</dbReference>
<dbReference type="NCBIfam" id="TIGR00254">
    <property type="entry name" value="GGDEF"/>
    <property type="match status" value="1"/>
</dbReference>
<dbReference type="CDD" id="cd01949">
    <property type="entry name" value="GGDEF"/>
    <property type="match status" value="1"/>
</dbReference>
<dbReference type="InterPro" id="IPR000014">
    <property type="entry name" value="PAS"/>
</dbReference>
<keyword evidence="11" id="KW-1185">Reference proteome</keyword>
<dbReference type="SUPFAM" id="SSF141868">
    <property type="entry name" value="EAL domain-like"/>
    <property type="match status" value="1"/>
</dbReference>
<sequence>MRPTGNPRSRALRMLLAAACALLGAVPAAATQRDYVFESVVREQGLGQSTVHAIAQDRTGYLWVGSESGLYRYDGRHFVRFGGRQPGQPDLAGVVVTSLALDGDGRLWAGLLAHGLVRLDPAIDGFWQSPAGIEPSLRALNVQALALEGEQVLWVADDSGLRAVATRDGATLRRVASPQVDAVPADIAALHVARDGTLWVATSAGLWRLPPGASELEPLAGSRAAAHTFHESATGTLYAGTTAGLLQLPAQGPAQVAWSSRDGGPVRAISEDAFGRLWLASAGQGLVVHDPKSGTSRLLAPNHNLPGYLPDATIRTLMRDRAGLLWIGTRARGLVRLNPEGASFPYIADLDDSREFAPTNNIRAFLEDPEGHLWIGTEGDGLKRFDPETGRFAYFAKPLLDVLRPGAPRLRINRLAAAGDGRLLVASEFGLSLFDPASAVVTPVALSSDGRRKNAPVDVLSVLRARDGQVWYGTRSGSLMRGDPAEGNWQAFADPDNPAAPHARNSVFTLHEDSQGRIWAGTLNGLRMIDPRSGRVRTFRYAAGDPRSLSNNIVRTILEDGDGTLWIGTHGGLNRLDTLSGESARFTRWSQADGLPDDTVYAVLEDALGRLWLSTNRGLAWYDRASGTFHTTALGDGLQDLEFNGGAALRLRDGRMAFGGLRGFNLFQPSKITSGRFNAPVVVTGVRIGTQPRLDTIGPGPIHMDHSDGMVHFSFAALDFAAPESNRLSYMLEGFDTAWIDAGDQPEAIYANLDPGRYRFRVRAAQRPGSREAPQAGVDLVVDAPWWAGDTAKLIYALTAAGLIGLALLLRASRNAAIRHHHRELQEREDRLRMVLWGSGDEFWDWNIPRNVLVRFGSRQLMTGNRQDEIPIDEWQQQAVHPDDLQGVRERVRAHLEGETEIYESEHRLRRRNGEWIWVMARGKVVERDAAGRPLRLCGTARDITGSRAADRERRIALEVIRSMSEAVVVTDLESRFVSVNPAFTQMTGWREEEVVDRPTSILDCSQHTAEFFEELRATQARTGHWNGELWQRRKDGSEFLCLLQLSEVCDADGVRTHYVGVLTDITDRKRSEQELRYLANYDMLTGLPNRSLLSERLAHAIVRSRRSGRKVAVLFLDLDRFKHVNDSMGHAAGDRLLKAAGARLRRIVRESDTVARHGGDEFTVVLDIVDFHEAERVAQKIISAFSQPLELGNGQDVIISPSIGISLYPDHGQFSVDLLKYADTAMYQSKERGRNTYMFYTEAMDASTRMRATLVGALRKAIDRGELHLLYQPKLSLLDDRITGVEALLRWNSEELGLISPSEFIPIAEETGMIVEVGEWVLREACAQLTRWRDAGVEDIGMSVNVSVLQLLRGELPQRLCDILAEFDVAPNRFELELTESMVMANAEQSITTLRQLKTVGVTLAIDDFGTGYSSLAYLKRLPIDTLKIDKAFVGDITTDPDDEAITATIINMAHSLGLNVVAEGVESAEQIEYLREQGCDEVQGHWLSWPLTQDACLEFLRARPARHGLESHGWG</sequence>
<dbReference type="FunFam" id="3.30.70.270:FF:000001">
    <property type="entry name" value="Diguanylate cyclase domain protein"/>
    <property type="match status" value="1"/>
</dbReference>
<keyword evidence="5" id="KW-0732">Signal</keyword>
<dbReference type="PATRIC" id="fig|1300342.3.peg.1055"/>
<dbReference type="InterPro" id="IPR035965">
    <property type="entry name" value="PAS-like_dom_sf"/>
</dbReference>
<dbReference type="Gene3D" id="2.60.40.10">
    <property type="entry name" value="Immunoglobulins"/>
    <property type="match status" value="1"/>
</dbReference>
<comment type="cofactor">
    <cofactor evidence="1">
        <name>Mg(2+)</name>
        <dbReference type="ChEBI" id="CHEBI:18420"/>
    </cofactor>
</comment>
<evidence type="ECO:0000259" key="7">
    <source>
        <dbReference type="PROSITE" id="PS50113"/>
    </source>
</evidence>
<dbReference type="SUPFAM" id="SSF55073">
    <property type="entry name" value="Nucleotide cyclase"/>
    <property type="match status" value="1"/>
</dbReference>
<evidence type="ECO:0000313" key="10">
    <source>
        <dbReference type="EMBL" id="ANB17111.1"/>
    </source>
</evidence>
<dbReference type="Gene3D" id="3.30.70.270">
    <property type="match status" value="1"/>
</dbReference>
<dbReference type="InterPro" id="IPR000160">
    <property type="entry name" value="GGDEF_dom"/>
</dbReference>
<dbReference type="Pfam" id="PF00563">
    <property type="entry name" value="EAL"/>
    <property type="match status" value="1"/>
</dbReference>
<keyword evidence="3" id="KW-0973">c-di-GMP</keyword>
<dbReference type="FunFam" id="3.20.20.450:FF:000001">
    <property type="entry name" value="Cyclic di-GMP phosphodiesterase yahA"/>
    <property type="match status" value="1"/>
</dbReference>
<evidence type="ECO:0000256" key="1">
    <source>
        <dbReference type="ARBA" id="ARBA00001946"/>
    </source>
</evidence>
<dbReference type="Pfam" id="PF08447">
    <property type="entry name" value="PAS_3"/>
    <property type="match status" value="1"/>
</dbReference>
<dbReference type="InterPro" id="IPR000700">
    <property type="entry name" value="PAS-assoc_C"/>
</dbReference>
<evidence type="ECO:0000259" key="8">
    <source>
        <dbReference type="PROSITE" id="PS50883"/>
    </source>
</evidence>
<feature type="signal peptide" evidence="5">
    <location>
        <begin position="1"/>
        <end position="30"/>
    </location>
</feature>
<dbReference type="PANTHER" id="PTHR44757">
    <property type="entry name" value="DIGUANYLATE CYCLASE DGCP"/>
    <property type="match status" value="1"/>
</dbReference>
<dbReference type="STRING" id="1300342.I596_1081"/>
<dbReference type="InterPro" id="IPR029787">
    <property type="entry name" value="Nucleotide_cyclase"/>
</dbReference>
<dbReference type="SMART" id="SM00086">
    <property type="entry name" value="PAC"/>
    <property type="match status" value="2"/>
</dbReference>
<dbReference type="PROSITE" id="PS50883">
    <property type="entry name" value="EAL"/>
    <property type="match status" value="1"/>
</dbReference>
<dbReference type="EC" id="3.1.4.52" evidence="2"/>
<dbReference type="InterPro" id="IPR001610">
    <property type="entry name" value="PAC"/>
</dbReference>
<dbReference type="GO" id="GO:0071732">
    <property type="term" value="P:cellular response to nitric oxide"/>
    <property type="evidence" value="ECO:0007669"/>
    <property type="project" value="UniProtKB-ARBA"/>
</dbReference>
<dbReference type="SMART" id="SM00091">
    <property type="entry name" value="PAS"/>
    <property type="match status" value="1"/>
</dbReference>
<dbReference type="InterPro" id="IPR013655">
    <property type="entry name" value="PAS_fold_3"/>
</dbReference>
<gene>
    <name evidence="10" type="ORF">I596_1081</name>
</gene>
<dbReference type="PROSITE" id="PS50113">
    <property type="entry name" value="PAC"/>
    <property type="match status" value="2"/>
</dbReference>
<dbReference type="CDD" id="cd01948">
    <property type="entry name" value="EAL"/>
    <property type="match status" value="1"/>
</dbReference>
<dbReference type="Pfam" id="PF00990">
    <property type="entry name" value="GGDEF"/>
    <property type="match status" value="1"/>
</dbReference>
<dbReference type="GO" id="GO:0071111">
    <property type="term" value="F:cyclic-guanylate-specific phosphodiesterase activity"/>
    <property type="evidence" value="ECO:0007669"/>
    <property type="project" value="UniProtKB-EC"/>
</dbReference>
<dbReference type="InterPro" id="IPR011123">
    <property type="entry name" value="Y_Y_Y"/>
</dbReference>
<dbReference type="InterPro" id="IPR013783">
    <property type="entry name" value="Ig-like_fold"/>
</dbReference>
<evidence type="ECO:0000256" key="3">
    <source>
        <dbReference type="ARBA" id="ARBA00022636"/>
    </source>
</evidence>
<dbReference type="InterPro" id="IPR011110">
    <property type="entry name" value="Reg_prop"/>
</dbReference>
<dbReference type="Gene3D" id="3.20.20.450">
    <property type="entry name" value="EAL domain"/>
    <property type="match status" value="1"/>
</dbReference>
<dbReference type="InterPro" id="IPR052155">
    <property type="entry name" value="Biofilm_reg_signaling"/>
</dbReference>
<reference evidence="10 11" key="1">
    <citation type="submission" date="2016-04" db="EMBL/GenBank/DDBJ databases">
        <title>Complete genome sequence of Dokdonella koreensis DS-123T.</title>
        <authorList>
            <person name="Kim J.F."/>
            <person name="Lee H."/>
            <person name="Kwak M.-J."/>
        </authorList>
    </citation>
    <scope>NUCLEOTIDE SEQUENCE [LARGE SCALE GENOMIC DNA]</scope>
    <source>
        <strain evidence="10 11">DS-123</strain>
    </source>
</reference>
<evidence type="ECO:0000256" key="5">
    <source>
        <dbReference type="SAM" id="SignalP"/>
    </source>
</evidence>
<comment type="catalytic activity">
    <reaction evidence="4">
        <text>3',3'-c-di-GMP + H2O = 5'-phosphoguanylyl(3'-&gt;5')guanosine + H(+)</text>
        <dbReference type="Rhea" id="RHEA:24902"/>
        <dbReference type="ChEBI" id="CHEBI:15377"/>
        <dbReference type="ChEBI" id="CHEBI:15378"/>
        <dbReference type="ChEBI" id="CHEBI:58754"/>
        <dbReference type="ChEBI" id="CHEBI:58805"/>
        <dbReference type="EC" id="3.1.4.52"/>
    </reaction>
    <physiologicalReaction direction="left-to-right" evidence="4">
        <dbReference type="Rhea" id="RHEA:24903"/>
    </physiologicalReaction>
</comment>
<feature type="domain" description="PAC" evidence="7">
    <location>
        <begin position="1026"/>
        <end position="1078"/>
    </location>
</feature>
<dbReference type="Pfam" id="PF07495">
    <property type="entry name" value="Y_Y_Y"/>
    <property type="match status" value="1"/>
</dbReference>
<evidence type="ECO:0000259" key="6">
    <source>
        <dbReference type="PROSITE" id="PS50112"/>
    </source>
</evidence>
<dbReference type="InterPro" id="IPR043128">
    <property type="entry name" value="Rev_trsase/Diguanyl_cyclase"/>
</dbReference>
<dbReference type="NCBIfam" id="TIGR00229">
    <property type="entry name" value="sensory_box"/>
    <property type="match status" value="2"/>
</dbReference>
<dbReference type="Gene3D" id="2.130.10.10">
    <property type="entry name" value="YVTN repeat-like/Quinoprotein amine dehydrogenase"/>
    <property type="match status" value="3"/>
</dbReference>
<dbReference type="PROSITE" id="PS50887">
    <property type="entry name" value="GGDEF"/>
    <property type="match status" value="1"/>
</dbReference>